<sequence>MGMQLRAICYHIHQNSSLIPPTSLTSLPSFSPAISSLSKTHFVQNNVVVLERCLGFYRSDGSSIISSIGGIKGRRRVEHGVVATSSNVAASFCDDWKPGKRSAAPSHSDVLWPSAEAFAEMDSVSHAVNGFCRPANLGFTGAKLSASSVLDGQLH</sequence>
<dbReference type="Proteomes" id="UP000327013">
    <property type="component" value="Chromosome 2"/>
</dbReference>
<reference evidence="1 2" key="1">
    <citation type="submission" date="2019-06" db="EMBL/GenBank/DDBJ databases">
        <title>A chromosomal-level reference genome of Carpinus fangiana (Coryloideae, Betulaceae).</title>
        <authorList>
            <person name="Yang X."/>
            <person name="Wang Z."/>
            <person name="Zhang L."/>
            <person name="Hao G."/>
            <person name="Liu J."/>
            <person name="Yang Y."/>
        </authorList>
    </citation>
    <scope>NUCLEOTIDE SEQUENCE [LARGE SCALE GENOMIC DNA]</scope>
    <source>
        <strain evidence="1">Cfa_2016G</strain>
        <tissue evidence="1">Leaf</tissue>
    </source>
</reference>
<protein>
    <submittedName>
        <fullName evidence="1">Uncharacterized protein</fullName>
    </submittedName>
</protein>
<gene>
    <name evidence="1" type="ORF">FH972_005086</name>
</gene>
<accession>A0A5N6QRG9</accession>
<proteinExistence type="predicted"/>
<evidence type="ECO:0000313" key="2">
    <source>
        <dbReference type="Proteomes" id="UP000327013"/>
    </source>
</evidence>
<keyword evidence="2" id="KW-1185">Reference proteome</keyword>
<name>A0A5N6QRG9_9ROSI</name>
<evidence type="ECO:0000313" key="1">
    <source>
        <dbReference type="EMBL" id="KAE8008589.1"/>
    </source>
</evidence>
<dbReference type="OrthoDB" id="2016548at2759"/>
<dbReference type="AlphaFoldDB" id="A0A5N6QRG9"/>
<organism evidence="1 2">
    <name type="scientific">Carpinus fangiana</name>
    <dbReference type="NCBI Taxonomy" id="176857"/>
    <lineage>
        <taxon>Eukaryota</taxon>
        <taxon>Viridiplantae</taxon>
        <taxon>Streptophyta</taxon>
        <taxon>Embryophyta</taxon>
        <taxon>Tracheophyta</taxon>
        <taxon>Spermatophyta</taxon>
        <taxon>Magnoliopsida</taxon>
        <taxon>eudicotyledons</taxon>
        <taxon>Gunneridae</taxon>
        <taxon>Pentapetalae</taxon>
        <taxon>rosids</taxon>
        <taxon>fabids</taxon>
        <taxon>Fagales</taxon>
        <taxon>Betulaceae</taxon>
        <taxon>Carpinus</taxon>
    </lineage>
</organism>
<dbReference type="EMBL" id="CM017322">
    <property type="protein sequence ID" value="KAE8008589.1"/>
    <property type="molecule type" value="Genomic_DNA"/>
</dbReference>